<dbReference type="RefSeq" id="WP_260278343.1">
    <property type="nucleotide sequence ID" value="NZ_JANAVZ010000011.1"/>
</dbReference>
<gene>
    <name evidence="3" type="ORF">MU516_16350</name>
</gene>
<dbReference type="Pfam" id="PF01370">
    <property type="entry name" value="Epimerase"/>
    <property type="match status" value="1"/>
</dbReference>
<feature type="domain" description="NAD-dependent epimerase/dehydratase" evidence="1">
    <location>
        <begin position="18"/>
        <end position="134"/>
    </location>
</feature>
<dbReference type="InterPro" id="IPR001509">
    <property type="entry name" value="Epimerase_deHydtase"/>
</dbReference>
<dbReference type="Gene3D" id="3.40.50.720">
    <property type="entry name" value="NAD(P)-binding Rossmann-like Domain"/>
    <property type="match status" value="1"/>
</dbReference>
<dbReference type="EMBL" id="JANAVZ010000011">
    <property type="protein sequence ID" value="MCT4334430.1"/>
    <property type="molecule type" value="Genomic_DNA"/>
</dbReference>
<organism evidence="3 4">
    <name type="scientific">Paracoccus maritimus</name>
    <dbReference type="NCBI Taxonomy" id="2933292"/>
    <lineage>
        <taxon>Bacteria</taxon>
        <taxon>Pseudomonadati</taxon>
        <taxon>Pseudomonadota</taxon>
        <taxon>Alphaproteobacteria</taxon>
        <taxon>Rhodobacterales</taxon>
        <taxon>Paracoccaceae</taxon>
        <taxon>Paracoccus</taxon>
    </lineage>
</organism>
<proteinExistence type="predicted"/>
<reference evidence="3 4" key="1">
    <citation type="submission" date="2022-04" db="EMBL/GenBank/DDBJ databases">
        <title>Paracoccus sp. YLB-12 draft genome sequence.</title>
        <authorList>
            <person name="Yu L."/>
        </authorList>
    </citation>
    <scope>NUCLEOTIDE SEQUENCE [LARGE SCALE GENOMIC DNA]</scope>
    <source>
        <strain evidence="3 4">YLB-12</strain>
    </source>
</reference>
<comment type="caution">
    <text evidence="3">The sequence shown here is derived from an EMBL/GenBank/DDBJ whole genome shotgun (WGS) entry which is preliminary data.</text>
</comment>
<feature type="domain" description="Capsular polysaccharide assembling protein CapF C-terminal" evidence="2">
    <location>
        <begin position="271"/>
        <end position="381"/>
    </location>
</feature>
<evidence type="ECO:0000313" key="4">
    <source>
        <dbReference type="Proteomes" id="UP001320702"/>
    </source>
</evidence>
<dbReference type="InterPro" id="IPR036291">
    <property type="entry name" value="NAD(P)-bd_dom_sf"/>
</dbReference>
<dbReference type="Proteomes" id="UP001320702">
    <property type="component" value="Unassembled WGS sequence"/>
</dbReference>
<dbReference type="Gene3D" id="2.60.120.10">
    <property type="entry name" value="Jelly Rolls"/>
    <property type="match status" value="1"/>
</dbReference>
<evidence type="ECO:0000259" key="1">
    <source>
        <dbReference type="Pfam" id="PF01370"/>
    </source>
</evidence>
<dbReference type="InterPro" id="IPR011051">
    <property type="entry name" value="RmlC_Cupin_sf"/>
</dbReference>
<dbReference type="SUPFAM" id="SSF51182">
    <property type="entry name" value="RmlC-like cupins"/>
    <property type="match status" value="1"/>
</dbReference>
<dbReference type="InterPro" id="IPR014710">
    <property type="entry name" value="RmlC-like_jellyroll"/>
</dbReference>
<keyword evidence="4" id="KW-1185">Reference proteome</keyword>
<evidence type="ECO:0000259" key="2">
    <source>
        <dbReference type="Pfam" id="PF14667"/>
    </source>
</evidence>
<dbReference type="CDD" id="cd07007">
    <property type="entry name" value="cupin_CapF-like_C"/>
    <property type="match status" value="1"/>
</dbReference>
<protein>
    <submittedName>
        <fullName evidence="3">NAD-dependent epimerase/dehydratase family protein</fullName>
    </submittedName>
</protein>
<evidence type="ECO:0000313" key="3">
    <source>
        <dbReference type="EMBL" id="MCT4334430.1"/>
    </source>
</evidence>
<name>A0ABT2KEZ9_9RHOB</name>
<dbReference type="InterPro" id="IPR029303">
    <property type="entry name" value="CapF_C"/>
</dbReference>
<dbReference type="Pfam" id="PF14667">
    <property type="entry name" value="Polysacc_synt_C"/>
    <property type="match status" value="1"/>
</dbReference>
<accession>A0ABT2KEZ9</accession>
<dbReference type="SUPFAM" id="SSF51735">
    <property type="entry name" value="NAD(P)-binding Rossmann-fold domains"/>
    <property type="match status" value="1"/>
</dbReference>
<sequence length="390" mass="42777">MANEANVPAERPHRLRKIVVTGAAGLLGWHASARLHAANCMARYRNETEPFEIVQLDRAAFQDDAVLSKAVSGSESVLHFAGVNRGSDTEIEGNVAIARRLANICRAQGATPHVVYANSTHAQGTSVYGQAKRQAAEILAGIGGGFTDMILPHIFGECARPNYNNVTATFIDKVIREETPNVDPAGRVQLLYAGTAAQVTIDAAMQGLQGELVPAPRPTEVPSLFDTLRRFHADYAVNLLPDLSQPFIRDLFNSYRAALYPQSFPRPLRLHTDVRGTLFETVKGGGGGQSFASWTQPGITRGNHFHLHKIERFLVLEGEAIIRIRRVLGGPVWTYRVSGRKPAPVDMPTLHTHSIENVGNRPLLTLFWTHDLFDPAAPDTYFDPVLKESP</sequence>